<organism evidence="9 10">
    <name type="scientific">Ostreobium quekettii</name>
    <dbReference type="NCBI Taxonomy" id="121088"/>
    <lineage>
        <taxon>Eukaryota</taxon>
        <taxon>Viridiplantae</taxon>
        <taxon>Chlorophyta</taxon>
        <taxon>core chlorophytes</taxon>
        <taxon>Ulvophyceae</taxon>
        <taxon>TCBD clade</taxon>
        <taxon>Bryopsidales</taxon>
        <taxon>Ostreobineae</taxon>
        <taxon>Ostreobiaceae</taxon>
        <taxon>Ostreobium</taxon>
    </lineage>
</organism>
<evidence type="ECO:0000313" key="9">
    <source>
        <dbReference type="EMBL" id="CAD7701853.1"/>
    </source>
</evidence>
<evidence type="ECO:0000256" key="5">
    <source>
        <dbReference type="ARBA" id="ARBA00022824"/>
    </source>
</evidence>
<dbReference type="PANTHER" id="PTHR13048">
    <property type="entry name" value="TRAFFICKING PROTEIN PARTICLE COMPLEX SUBUNIT 3"/>
    <property type="match status" value="1"/>
</dbReference>
<dbReference type="Proteomes" id="UP000708148">
    <property type="component" value="Unassembled WGS sequence"/>
</dbReference>
<comment type="function">
    <text evidence="8">May play a role in vesicular transport from endoplasmic reticulum to Golgi.</text>
</comment>
<proteinExistence type="inferred from homology"/>
<keyword evidence="10" id="KW-1185">Reference proteome</keyword>
<sequence>MSKGSSGRAAPPLEQINSEIFTLLYGSLVRQLLADCDDIDDVHKQLDKMGHNIGVRLIDEFLSKSRITRCGSFRETAEVVGKQGFWMFLNITADIRDWNSDGTECSLIFLDNPLADFVELPAEYKGLKYSSMLCGVIRGALEMVNMQVECTFRKDVLQGDDHYEIRLKLVSHNSEEYPFKDED</sequence>
<dbReference type="AlphaFoldDB" id="A0A8S1J364"/>
<dbReference type="InterPro" id="IPR024096">
    <property type="entry name" value="NO_sig/Golgi_transp_ligand-bd"/>
</dbReference>
<keyword evidence="5" id="KW-0256">Endoplasmic reticulum</keyword>
<dbReference type="InterPro" id="IPR016721">
    <property type="entry name" value="Bet3"/>
</dbReference>
<evidence type="ECO:0000313" key="10">
    <source>
        <dbReference type="Proteomes" id="UP000708148"/>
    </source>
</evidence>
<evidence type="ECO:0000256" key="3">
    <source>
        <dbReference type="ARBA" id="ARBA00006218"/>
    </source>
</evidence>
<dbReference type="GO" id="GO:0005794">
    <property type="term" value="C:Golgi apparatus"/>
    <property type="evidence" value="ECO:0007669"/>
    <property type="project" value="UniProtKB-SubCell"/>
</dbReference>
<evidence type="ECO:0000256" key="2">
    <source>
        <dbReference type="ARBA" id="ARBA00004240"/>
    </source>
</evidence>
<evidence type="ECO:0000256" key="7">
    <source>
        <dbReference type="ARBA" id="ARBA00023034"/>
    </source>
</evidence>
<evidence type="ECO:0000256" key="8">
    <source>
        <dbReference type="PIRNR" id="PIRNR018293"/>
    </source>
</evidence>
<dbReference type="CDD" id="cd14942">
    <property type="entry name" value="TRAPPC3_bet3"/>
    <property type="match status" value="1"/>
</dbReference>
<evidence type="ECO:0000256" key="1">
    <source>
        <dbReference type="ARBA" id="ARBA00004222"/>
    </source>
</evidence>
<dbReference type="InterPro" id="IPR007194">
    <property type="entry name" value="TRAPP_component"/>
</dbReference>
<comment type="subcellular location">
    <subcellularLocation>
        <location evidence="2">Endoplasmic reticulum</location>
    </subcellularLocation>
    <subcellularLocation>
        <location evidence="1 8">Golgi apparatus</location>
        <location evidence="1 8">cis-Golgi network</location>
    </subcellularLocation>
</comment>
<keyword evidence="6 8" id="KW-0931">ER-Golgi transport</keyword>
<keyword evidence="4 8" id="KW-0813">Transport</keyword>
<dbReference type="GO" id="GO:0016236">
    <property type="term" value="P:macroautophagy"/>
    <property type="evidence" value="ECO:0007669"/>
    <property type="project" value="UniProtKB-ARBA"/>
</dbReference>
<dbReference type="Gene3D" id="3.30.1380.20">
    <property type="entry name" value="Trafficking protein particle complex subunit 3"/>
    <property type="match status" value="1"/>
</dbReference>
<dbReference type="PIRSF" id="PIRSF018293">
    <property type="entry name" value="TRAPP_I_complex_Bet3"/>
    <property type="match status" value="1"/>
</dbReference>
<evidence type="ECO:0000256" key="6">
    <source>
        <dbReference type="ARBA" id="ARBA00022892"/>
    </source>
</evidence>
<dbReference type="FunFam" id="3.30.1380.20:FF:000001">
    <property type="entry name" value="Trafficking protein particle complex subunit BET3"/>
    <property type="match status" value="1"/>
</dbReference>
<accession>A0A8S1J364</accession>
<dbReference type="EMBL" id="CAJHUC010001645">
    <property type="protein sequence ID" value="CAD7701853.1"/>
    <property type="molecule type" value="Genomic_DNA"/>
</dbReference>
<dbReference type="GO" id="GO:0048193">
    <property type="term" value="P:Golgi vesicle transport"/>
    <property type="evidence" value="ECO:0007669"/>
    <property type="project" value="InterPro"/>
</dbReference>
<comment type="similarity">
    <text evidence="3 8">Belongs to the TRAPP small subunits family. BET3 subfamily.</text>
</comment>
<dbReference type="OrthoDB" id="10262857at2759"/>
<dbReference type="GO" id="GO:0005783">
    <property type="term" value="C:endoplasmic reticulum"/>
    <property type="evidence" value="ECO:0007669"/>
    <property type="project" value="UniProtKB-SubCell"/>
</dbReference>
<protein>
    <recommendedName>
        <fullName evidence="8">Trafficking protein particle complex subunit</fullName>
    </recommendedName>
</protein>
<dbReference type="SUPFAM" id="SSF111126">
    <property type="entry name" value="Ligand-binding domain in the NO signalling and Golgi transport"/>
    <property type="match status" value="1"/>
</dbReference>
<keyword evidence="7 8" id="KW-0333">Golgi apparatus</keyword>
<dbReference type="GO" id="GO:0030008">
    <property type="term" value="C:TRAPP complex"/>
    <property type="evidence" value="ECO:0007669"/>
    <property type="project" value="InterPro"/>
</dbReference>
<dbReference type="Pfam" id="PF04051">
    <property type="entry name" value="TRAPP"/>
    <property type="match status" value="1"/>
</dbReference>
<gene>
    <name evidence="9" type="ORF">OSTQU699_LOCUS7210</name>
</gene>
<evidence type="ECO:0000256" key="4">
    <source>
        <dbReference type="ARBA" id="ARBA00022448"/>
    </source>
</evidence>
<comment type="subunit">
    <text evidence="8">Homodimer.</text>
</comment>
<comment type="caution">
    <text evidence="9">The sequence shown here is derived from an EMBL/GenBank/DDBJ whole genome shotgun (WGS) entry which is preliminary data.</text>
</comment>
<name>A0A8S1J364_9CHLO</name>
<reference evidence="9" key="1">
    <citation type="submission" date="2020-12" db="EMBL/GenBank/DDBJ databases">
        <authorList>
            <person name="Iha C."/>
        </authorList>
    </citation>
    <scope>NUCLEOTIDE SEQUENCE</scope>
</reference>